<protein>
    <recommendedName>
        <fullName evidence="2">Bacterial Ig-like domain-containing protein</fullName>
    </recommendedName>
</protein>
<dbReference type="EMBL" id="UINC01135927">
    <property type="protein sequence ID" value="SVD20374.1"/>
    <property type="molecule type" value="Genomic_DNA"/>
</dbReference>
<feature type="non-terminal residue" evidence="1">
    <location>
        <position position="1"/>
    </location>
</feature>
<dbReference type="NCBIfam" id="NF033510">
    <property type="entry name" value="Ca_tandemer"/>
    <property type="match status" value="2"/>
</dbReference>
<organism evidence="1">
    <name type="scientific">marine metagenome</name>
    <dbReference type="NCBI Taxonomy" id="408172"/>
    <lineage>
        <taxon>unclassified sequences</taxon>
        <taxon>metagenomes</taxon>
        <taxon>ecological metagenomes</taxon>
    </lineage>
</organism>
<name>A0A382TE27_9ZZZZ</name>
<dbReference type="InterPro" id="IPR013783">
    <property type="entry name" value="Ig-like_fold"/>
</dbReference>
<accession>A0A382TE27</accession>
<dbReference type="Gene3D" id="2.60.40.10">
    <property type="entry name" value="Immunoglobulins"/>
    <property type="match status" value="2"/>
</dbReference>
<sequence>GSVTIDNTHPSISSVEADWGAYLNAAEDNSDGTITVVTSGAEDGEVVTITGMGFTDTCTIGSNTCAATILAADLQGLSSGTTYTITVNVDDTAGNAATADTGDTFVYDNINPSIGISAVATDGYVNDDEDESFTITGFSVGAVGQDVSVTYGGVTDVDTITVASDGTWTATFCDDEDCSGISDALIAVTATVDDAAGNSPTNDASTNAWQDTSDPTTTVTINTISSDSGSSSTDWITKTAAGNVDADLSAALLAGTSSRTVETLEVSVDAGSTWATVASGDISGTDVTEGVTLGAGTSSVKF</sequence>
<evidence type="ECO:0000313" key="1">
    <source>
        <dbReference type="EMBL" id="SVD20374.1"/>
    </source>
</evidence>
<proteinExistence type="predicted"/>
<feature type="non-terminal residue" evidence="1">
    <location>
        <position position="302"/>
    </location>
</feature>
<dbReference type="AlphaFoldDB" id="A0A382TE27"/>
<gene>
    <name evidence="1" type="ORF">METZ01_LOCUS373228</name>
</gene>
<evidence type="ECO:0008006" key="2">
    <source>
        <dbReference type="Google" id="ProtNLM"/>
    </source>
</evidence>
<reference evidence="1" key="1">
    <citation type="submission" date="2018-05" db="EMBL/GenBank/DDBJ databases">
        <authorList>
            <person name="Lanie J.A."/>
            <person name="Ng W.-L."/>
            <person name="Kazmierczak K.M."/>
            <person name="Andrzejewski T.M."/>
            <person name="Davidsen T.M."/>
            <person name="Wayne K.J."/>
            <person name="Tettelin H."/>
            <person name="Glass J.I."/>
            <person name="Rusch D."/>
            <person name="Podicherti R."/>
            <person name="Tsui H.-C.T."/>
            <person name="Winkler M.E."/>
        </authorList>
    </citation>
    <scope>NUCLEOTIDE SEQUENCE</scope>
</reference>